<accession>A0A2P2NZT7</accession>
<proteinExistence type="predicted"/>
<reference evidence="1" key="1">
    <citation type="submission" date="2018-02" db="EMBL/GenBank/DDBJ databases">
        <title>Rhizophora mucronata_Transcriptome.</title>
        <authorList>
            <person name="Meera S.P."/>
            <person name="Sreeshan A."/>
            <person name="Augustine A."/>
        </authorList>
    </citation>
    <scope>NUCLEOTIDE SEQUENCE</scope>
    <source>
        <tissue evidence="1">Leaf</tissue>
    </source>
</reference>
<sequence length="20" mass="2425">MMYPLYVMLRPCLSPKIRNV</sequence>
<dbReference type="EMBL" id="GGEC01067500">
    <property type="protein sequence ID" value="MBX47984.1"/>
    <property type="molecule type" value="Transcribed_RNA"/>
</dbReference>
<evidence type="ECO:0000313" key="1">
    <source>
        <dbReference type="EMBL" id="MBX47984.1"/>
    </source>
</evidence>
<organism evidence="1">
    <name type="scientific">Rhizophora mucronata</name>
    <name type="common">Asiatic mangrove</name>
    <dbReference type="NCBI Taxonomy" id="61149"/>
    <lineage>
        <taxon>Eukaryota</taxon>
        <taxon>Viridiplantae</taxon>
        <taxon>Streptophyta</taxon>
        <taxon>Embryophyta</taxon>
        <taxon>Tracheophyta</taxon>
        <taxon>Spermatophyta</taxon>
        <taxon>Magnoliopsida</taxon>
        <taxon>eudicotyledons</taxon>
        <taxon>Gunneridae</taxon>
        <taxon>Pentapetalae</taxon>
        <taxon>rosids</taxon>
        <taxon>fabids</taxon>
        <taxon>Malpighiales</taxon>
        <taxon>Rhizophoraceae</taxon>
        <taxon>Rhizophora</taxon>
    </lineage>
</organism>
<dbReference type="AlphaFoldDB" id="A0A2P2NZT7"/>
<protein>
    <submittedName>
        <fullName evidence="1">Uncharacterized protein</fullName>
    </submittedName>
</protein>
<name>A0A2P2NZT7_RHIMU</name>